<dbReference type="EMBL" id="JAODUO010000620">
    <property type="protein sequence ID" value="KAK2177065.1"/>
    <property type="molecule type" value="Genomic_DNA"/>
</dbReference>
<keyword evidence="2" id="KW-0472">Membrane</keyword>
<dbReference type="GO" id="GO:0005524">
    <property type="term" value="F:ATP binding"/>
    <property type="evidence" value="ECO:0007669"/>
    <property type="project" value="UniProtKB-KW"/>
</dbReference>
<keyword evidence="1" id="KW-0547">Nucleotide-binding</keyword>
<proteinExistence type="predicted"/>
<dbReference type="Proteomes" id="UP001209878">
    <property type="component" value="Unassembled WGS sequence"/>
</dbReference>
<keyword evidence="2" id="KW-0812">Transmembrane</keyword>
<evidence type="ECO:0000313" key="4">
    <source>
        <dbReference type="Proteomes" id="UP001209878"/>
    </source>
</evidence>
<organism evidence="3 4">
    <name type="scientific">Ridgeia piscesae</name>
    <name type="common">Tubeworm</name>
    <dbReference type="NCBI Taxonomy" id="27915"/>
    <lineage>
        <taxon>Eukaryota</taxon>
        <taxon>Metazoa</taxon>
        <taxon>Spiralia</taxon>
        <taxon>Lophotrochozoa</taxon>
        <taxon>Annelida</taxon>
        <taxon>Polychaeta</taxon>
        <taxon>Sedentaria</taxon>
        <taxon>Canalipalpata</taxon>
        <taxon>Sabellida</taxon>
        <taxon>Siboglinidae</taxon>
        <taxon>Ridgeia</taxon>
    </lineage>
</organism>
<accession>A0AAD9KTL3</accession>
<feature type="transmembrane region" description="Helical" evidence="2">
    <location>
        <begin position="7"/>
        <end position="24"/>
    </location>
</feature>
<dbReference type="AlphaFoldDB" id="A0AAD9KTL3"/>
<feature type="binding site" evidence="1">
    <location>
        <position position="148"/>
    </location>
    <ligand>
        <name>ATP</name>
        <dbReference type="ChEBI" id="CHEBI:30616"/>
    </ligand>
</feature>
<feature type="binding site" evidence="1">
    <location>
        <position position="132"/>
    </location>
    <ligand>
        <name>ATP</name>
        <dbReference type="ChEBI" id="CHEBI:30616"/>
    </ligand>
</feature>
<sequence>MKMKVRLYFALAIIFIVYVSFKILEPDIHTTAMIDELAHVKHEFVEVKPVTFRPLESPEDLNMTSLRESQLLTQYSVDWNYDLKGGSPWGIASQWVTARHVLPDKTPELGAILRELSHRPITSADVGFKGTQLKLTLILEGGQRVAFKPKRFERDDMPWLCYYDTVSVGLSVRHARALYYDTVSVDLSG</sequence>
<dbReference type="InterPro" id="IPR024869">
    <property type="entry name" value="FAM20"/>
</dbReference>
<evidence type="ECO:0000313" key="3">
    <source>
        <dbReference type="EMBL" id="KAK2177065.1"/>
    </source>
</evidence>
<comment type="caution">
    <text evidence="3">The sequence shown here is derived from an EMBL/GenBank/DDBJ whole genome shotgun (WGS) entry which is preliminary data.</text>
</comment>
<name>A0AAD9KTL3_RIDPI</name>
<dbReference type="GO" id="GO:0016773">
    <property type="term" value="F:phosphotransferase activity, alcohol group as acceptor"/>
    <property type="evidence" value="ECO:0007669"/>
    <property type="project" value="TreeGrafter"/>
</dbReference>
<dbReference type="GO" id="GO:0005794">
    <property type="term" value="C:Golgi apparatus"/>
    <property type="evidence" value="ECO:0007669"/>
    <property type="project" value="TreeGrafter"/>
</dbReference>
<reference evidence="3" key="1">
    <citation type="journal article" date="2023" name="Mol. Biol. Evol.">
        <title>Third-Generation Sequencing Reveals the Adaptive Role of the Epigenome in Three Deep-Sea Polychaetes.</title>
        <authorList>
            <person name="Perez M."/>
            <person name="Aroh O."/>
            <person name="Sun Y."/>
            <person name="Lan Y."/>
            <person name="Juniper S.K."/>
            <person name="Young C.R."/>
            <person name="Angers B."/>
            <person name="Qian P.Y."/>
        </authorList>
    </citation>
    <scope>NUCLEOTIDE SEQUENCE</scope>
    <source>
        <strain evidence="3">R07B-5</strain>
    </source>
</reference>
<keyword evidence="1" id="KW-0067">ATP-binding</keyword>
<gene>
    <name evidence="3" type="ORF">NP493_620g01034</name>
</gene>
<keyword evidence="4" id="KW-1185">Reference proteome</keyword>
<dbReference type="PANTHER" id="PTHR12450">
    <property type="entry name" value="DENTIN MATRIX PROTEIN 4 PROTEIN FAM20"/>
    <property type="match status" value="1"/>
</dbReference>
<dbReference type="PANTHER" id="PTHR12450:SF14">
    <property type="entry name" value="GLYCOSAMINOGLYCAN XYLOSYLKINASE"/>
    <property type="match status" value="1"/>
</dbReference>
<evidence type="ECO:0000256" key="1">
    <source>
        <dbReference type="PIRSR" id="PIRSR624869-2"/>
    </source>
</evidence>
<keyword evidence="2" id="KW-1133">Transmembrane helix</keyword>
<protein>
    <submittedName>
        <fullName evidence="3">Uncharacterized protein</fullName>
    </submittedName>
</protein>
<evidence type="ECO:0000256" key="2">
    <source>
        <dbReference type="SAM" id="Phobius"/>
    </source>
</evidence>